<dbReference type="VEuPathDB" id="AmoebaDB:KM1_043040"/>
<dbReference type="EMBL" id="BDEQ01000001">
    <property type="protein sequence ID" value="GAT95551.1"/>
    <property type="molecule type" value="Genomic_DNA"/>
</dbReference>
<sequence length="404" mass="45842">MFSKYIEQECLGGTMIRRMSNLAHSLKAQKGNEKVIDLTLGNPQLPPPNAYINALKTIASTEEPLCHGYSSTNGDFEAREAIACIIDQFEEVQVTSEDIIMTSGCAGACNVFLKTILDPGDEVIIFSPYFVEYIFYIQNYGGIAIEVPTRFEDKWQINKQLLEQKLSNKTRCVIFNSPNNPTGISYTQESIDCILNIIREYSIKINRPIWVLNDAVYCRVVEPNIHIHSIFHYKYSAIAYSLSKDVSIPGERIGCLAVNPNIPNHNQIVNALATTNEILGFVHTNKLQMRIIPLIKYATVDINLYNKSRQLMCQCLDDLKIQYIRPEGTFFIFPKVEASLDEWEFCKTFAENGIVTVPGSGFGCKGFYRISVCQTPEYIQSIIPKFKEAFNKTVNQLYKKRTIT</sequence>
<proteinExistence type="inferred from homology"/>
<dbReference type="PANTHER" id="PTHR42691">
    <property type="entry name" value="ASPARTATE AMINOTRANSFERASE YHDR-RELATED"/>
    <property type="match status" value="1"/>
</dbReference>
<keyword evidence="2" id="KW-0663">Pyridoxal phosphate</keyword>
<dbReference type="InterPro" id="IPR015421">
    <property type="entry name" value="PyrdxlP-dep_Trfase_major"/>
</dbReference>
<dbReference type="InterPro" id="IPR015422">
    <property type="entry name" value="PyrdxlP-dep_Trfase_small"/>
</dbReference>
<comment type="caution">
    <text evidence="4">The sequence shown here is derived from an EMBL/GenBank/DDBJ whole genome shotgun (WGS) entry which is preliminary data.</text>
</comment>
<dbReference type="Gene3D" id="3.90.1150.10">
    <property type="entry name" value="Aspartate Aminotransferase, domain 1"/>
    <property type="match status" value="1"/>
</dbReference>
<keyword evidence="4" id="KW-0032">Aminotransferase</keyword>
<protein>
    <submittedName>
        <fullName evidence="4">Aspartate aminotransferase putative</fullName>
    </submittedName>
</protein>
<evidence type="ECO:0000313" key="5">
    <source>
        <dbReference type="Proteomes" id="UP000078387"/>
    </source>
</evidence>
<dbReference type="Gene3D" id="3.40.640.10">
    <property type="entry name" value="Type I PLP-dependent aspartate aminotransferase-like (Major domain)"/>
    <property type="match status" value="1"/>
</dbReference>
<evidence type="ECO:0000256" key="2">
    <source>
        <dbReference type="ARBA" id="ARBA00022898"/>
    </source>
</evidence>
<name>A0A5K1U4U7_ENTHI</name>
<evidence type="ECO:0000256" key="1">
    <source>
        <dbReference type="ARBA" id="ARBA00007441"/>
    </source>
</evidence>
<dbReference type="GO" id="GO:0030170">
    <property type="term" value="F:pyridoxal phosphate binding"/>
    <property type="evidence" value="ECO:0007669"/>
    <property type="project" value="InterPro"/>
</dbReference>
<dbReference type="PANTHER" id="PTHR42691:SF1">
    <property type="entry name" value="ASPARTATE AMINOTRANSFERASE YHDR-RELATED"/>
    <property type="match status" value="1"/>
</dbReference>
<organism evidence="4 5">
    <name type="scientific">Entamoeba histolytica</name>
    <dbReference type="NCBI Taxonomy" id="5759"/>
    <lineage>
        <taxon>Eukaryota</taxon>
        <taxon>Amoebozoa</taxon>
        <taxon>Evosea</taxon>
        <taxon>Archamoebae</taxon>
        <taxon>Mastigamoebida</taxon>
        <taxon>Entamoebidae</taxon>
        <taxon>Entamoeba</taxon>
    </lineage>
</organism>
<keyword evidence="4" id="KW-0808">Transferase</keyword>
<accession>A0A5K1U4U7</accession>
<dbReference type="VEuPathDB" id="AmoebaDB:EHI7A_017830"/>
<dbReference type="Proteomes" id="UP000078387">
    <property type="component" value="Unassembled WGS sequence"/>
</dbReference>
<dbReference type="VEuPathDB" id="AmoebaDB:EHI8A_038960"/>
<dbReference type="InterPro" id="IPR015424">
    <property type="entry name" value="PyrdxlP-dep_Trfase"/>
</dbReference>
<comment type="similarity">
    <text evidence="1">Belongs to the class-I pyridoxal-phosphate-dependent aminotransferase family.</text>
</comment>
<reference evidence="4 5" key="1">
    <citation type="submission" date="2016-05" db="EMBL/GenBank/DDBJ databases">
        <title>First whole genome sequencing of Entamoeba histolytica HM1:IMSS-clone-6.</title>
        <authorList>
            <person name="Mukherjee Avik.K."/>
            <person name="Izumyama S."/>
            <person name="Nakada-Tsukui K."/>
            <person name="Nozaki T."/>
        </authorList>
    </citation>
    <scope>NUCLEOTIDE SEQUENCE [LARGE SCALE GENOMIC DNA]</scope>
    <source>
        <strain evidence="4 5">HM1:IMSS clone 6</strain>
    </source>
</reference>
<dbReference type="AlphaFoldDB" id="A0A5K1U4U7"/>
<dbReference type="CDD" id="cd00609">
    <property type="entry name" value="AAT_like"/>
    <property type="match status" value="1"/>
</dbReference>
<dbReference type="InterPro" id="IPR004839">
    <property type="entry name" value="Aminotransferase_I/II_large"/>
</dbReference>
<dbReference type="Pfam" id="PF00155">
    <property type="entry name" value="Aminotran_1_2"/>
    <property type="match status" value="1"/>
</dbReference>
<dbReference type="SUPFAM" id="SSF53383">
    <property type="entry name" value="PLP-dependent transferases"/>
    <property type="match status" value="1"/>
</dbReference>
<evidence type="ECO:0000259" key="3">
    <source>
        <dbReference type="Pfam" id="PF00155"/>
    </source>
</evidence>
<feature type="domain" description="Aminotransferase class I/classII large" evidence="3">
    <location>
        <begin position="34"/>
        <end position="382"/>
    </location>
</feature>
<dbReference type="OMA" id="IEPFHVM"/>
<gene>
    <name evidence="4" type="ORF">CL6EHI_006080</name>
</gene>
<dbReference type="VEuPathDB" id="AmoebaDB:EHI5A_034610"/>
<dbReference type="PROSITE" id="PS00105">
    <property type="entry name" value="AA_TRANSFER_CLASS_1"/>
    <property type="match status" value="1"/>
</dbReference>
<dbReference type="GO" id="GO:0008483">
    <property type="term" value="F:transaminase activity"/>
    <property type="evidence" value="ECO:0007669"/>
    <property type="project" value="UniProtKB-KW"/>
</dbReference>
<dbReference type="InterPro" id="IPR004838">
    <property type="entry name" value="NHTrfase_class1_PyrdxlP-BS"/>
</dbReference>
<dbReference type="VEuPathDB" id="AmoebaDB:EHI_006080"/>
<dbReference type="NCBIfam" id="NF005305">
    <property type="entry name" value="PRK06836.1"/>
    <property type="match status" value="1"/>
</dbReference>
<evidence type="ECO:0000313" key="4">
    <source>
        <dbReference type="EMBL" id="GAT95551.1"/>
    </source>
</evidence>